<sequence>YYVMEILPPKGYARDTTVYGPYSIKGSESGTKNIVPMVGETKKADIFIDVREQRGYKVGALKVKKIFESANSDLTNPYRRGVSAGNRDNLKAEFKLFIYPDGTVDDKKAVQVKLRAGLTEGAYIYDGKVELDADKKNISTAPSALGIAGLEVSELPWGMYKLEETATADGYFVMKPSSITFKVEKEKDISGTGSSADIIYTGVRDGEKIVLNNKPTIFRFQKQIETGDSLSGSKFRLYGKKGDSLGDTVKGAFLGDGSSYGLTEDGEEAYIPITGEVLESPTGFSLEGVLKSGYEYRLIEETAPKGYQIGVKQGGIFRLKKDGSGLEFVGASGNESGIFEIKLIGNVGTLVLKNSPTKFTFTEVDQYENTVLHSEFKLYEANSNGEKLSVTALTTWTNTGSNTHELSKLHADAYYRLERTNQSVLYEKNHPTNDYYLLQISHDGKELKEVAGISGKKNISGEITKEGEKKGTELKIKAVRILAHATLIKQDREPKTVGGTDYAKLKGAKFKLYQVKDSEKYDKAKALDDHANKLKDSAAPDYDYTALDGRLETDDIFLAELTSDENGVISTKTLAEGLTHKTYSEAGNEEERKKENQKVSLRDGLALGVYYFVEETPPTGYTVEQETIAGVKKNKKYVFV</sequence>
<dbReference type="Pfam" id="PF17802">
    <property type="entry name" value="SpaA"/>
    <property type="match status" value="1"/>
</dbReference>
<feature type="domain" description="SpaA-like prealbumin fold" evidence="1">
    <location>
        <begin position="146"/>
        <end position="189"/>
    </location>
</feature>
<dbReference type="AlphaFoldDB" id="A0A930GZX4"/>
<accession>A0A930GZX4</accession>
<evidence type="ECO:0000313" key="3">
    <source>
        <dbReference type="Proteomes" id="UP000709351"/>
    </source>
</evidence>
<feature type="non-terminal residue" evidence="2">
    <location>
        <position position="1"/>
    </location>
</feature>
<evidence type="ECO:0000313" key="2">
    <source>
        <dbReference type="EMBL" id="MBF1284253.1"/>
    </source>
</evidence>
<dbReference type="InterPro" id="IPR041033">
    <property type="entry name" value="SpaA_PFL_dom_1"/>
</dbReference>
<dbReference type="EMBL" id="JABZRD010000433">
    <property type="protein sequence ID" value="MBF1284253.1"/>
    <property type="molecule type" value="Genomic_DNA"/>
</dbReference>
<name>A0A930GZX4_9FIRM</name>
<dbReference type="Gene3D" id="2.60.40.10">
    <property type="entry name" value="Immunoglobulins"/>
    <property type="match status" value="3"/>
</dbReference>
<protein>
    <recommendedName>
        <fullName evidence="1">SpaA-like prealbumin fold domain-containing protein</fullName>
    </recommendedName>
</protein>
<dbReference type="Proteomes" id="UP000709351">
    <property type="component" value="Unassembled WGS sequence"/>
</dbReference>
<feature type="non-terminal residue" evidence="2">
    <location>
        <position position="640"/>
    </location>
</feature>
<reference evidence="2" key="1">
    <citation type="submission" date="2020-04" db="EMBL/GenBank/DDBJ databases">
        <title>Deep metagenomics examines the oral microbiome during advanced dental caries in children, revealing novel taxa and co-occurrences with host molecules.</title>
        <authorList>
            <person name="Baker J.L."/>
            <person name="Morton J.T."/>
            <person name="Dinis M."/>
            <person name="Alvarez R."/>
            <person name="Tran N.C."/>
            <person name="Knight R."/>
            <person name="Edlund A."/>
        </authorList>
    </citation>
    <scope>NUCLEOTIDE SEQUENCE</scope>
    <source>
        <strain evidence="2">JCVI_24_bin.2</strain>
    </source>
</reference>
<dbReference type="InterPro" id="IPR013783">
    <property type="entry name" value="Ig-like_fold"/>
</dbReference>
<proteinExistence type="predicted"/>
<gene>
    <name evidence="2" type="ORF">HXM93_06975</name>
</gene>
<comment type="caution">
    <text evidence="2">The sequence shown here is derived from an EMBL/GenBank/DDBJ whole genome shotgun (WGS) entry which is preliminary data.</text>
</comment>
<evidence type="ECO:0000259" key="1">
    <source>
        <dbReference type="Pfam" id="PF17802"/>
    </source>
</evidence>
<organism evidence="2 3">
    <name type="scientific">Oribacterium parvum</name>
    <dbReference type="NCBI Taxonomy" id="1501329"/>
    <lineage>
        <taxon>Bacteria</taxon>
        <taxon>Bacillati</taxon>
        <taxon>Bacillota</taxon>
        <taxon>Clostridia</taxon>
        <taxon>Lachnospirales</taxon>
        <taxon>Lachnospiraceae</taxon>
        <taxon>Oribacterium</taxon>
    </lineage>
</organism>